<sequence>MAKWSNPSETSLKPFSIRI</sequence>
<proteinExistence type="predicted"/>
<gene>
    <name evidence="1" type="ORF">G2W53_035388</name>
</gene>
<organism evidence="1 2">
    <name type="scientific">Senna tora</name>
    <dbReference type="NCBI Taxonomy" id="362788"/>
    <lineage>
        <taxon>Eukaryota</taxon>
        <taxon>Viridiplantae</taxon>
        <taxon>Streptophyta</taxon>
        <taxon>Embryophyta</taxon>
        <taxon>Tracheophyta</taxon>
        <taxon>Spermatophyta</taxon>
        <taxon>Magnoliopsida</taxon>
        <taxon>eudicotyledons</taxon>
        <taxon>Gunneridae</taxon>
        <taxon>Pentapetalae</taxon>
        <taxon>rosids</taxon>
        <taxon>fabids</taxon>
        <taxon>Fabales</taxon>
        <taxon>Fabaceae</taxon>
        <taxon>Caesalpinioideae</taxon>
        <taxon>Cassia clade</taxon>
        <taxon>Senna</taxon>
    </lineage>
</organism>
<evidence type="ECO:0000313" key="2">
    <source>
        <dbReference type="Proteomes" id="UP000634136"/>
    </source>
</evidence>
<dbReference type="EMBL" id="JAAIUW010000011">
    <property type="protein sequence ID" value="KAF7808645.1"/>
    <property type="molecule type" value="Genomic_DNA"/>
</dbReference>
<reference evidence="1" key="1">
    <citation type="submission" date="2020-09" db="EMBL/GenBank/DDBJ databases">
        <title>Genome-Enabled Discovery of Anthraquinone Biosynthesis in Senna tora.</title>
        <authorList>
            <person name="Kang S.-H."/>
            <person name="Pandey R.P."/>
            <person name="Lee C.-M."/>
            <person name="Sim J.-S."/>
            <person name="Jeong J.-T."/>
            <person name="Choi B.-S."/>
            <person name="Jung M."/>
            <person name="Ginzburg D."/>
            <person name="Zhao K."/>
            <person name="Won S.Y."/>
            <person name="Oh T.-J."/>
            <person name="Yu Y."/>
            <person name="Kim N.-H."/>
            <person name="Lee O.R."/>
            <person name="Lee T.-H."/>
            <person name="Bashyal P."/>
            <person name="Kim T.-S."/>
            <person name="Lee W.-H."/>
            <person name="Kawkins C."/>
            <person name="Kim C.-K."/>
            <person name="Kim J.S."/>
            <person name="Ahn B.O."/>
            <person name="Rhee S.Y."/>
            <person name="Sohng J.K."/>
        </authorList>
    </citation>
    <scope>NUCLEOTIDE SEQUENCE</scope>
    <source>
        <tissue evidence="1">Leaf</tissue>
    </source>
</reference>
<evidence type="ECO:0000313" key="1">
    <source>
        <dbReference type="EMBL" id="KAF7808645.1"/>
    </source>
</evidence>
<name>A0A834SQA7_9FABA</name>
<comment type="caution">
    <text evidence="1">The sequence shown here is derived from an EMBL/GenBank/DDBJ whole genome shotgun (WGS) entry which is preliminary data.</text>
</comment>
<dbReference type="Proteomes" id="UP000634136">
    <property type="component" value="Unassembled WGS sequence"/>
</dbReference>
<keyword evidence="2" id="KW-1185">Reference proteome</keyword>
<dbReference type="AlphaFoldDB" id="A0A834SQA7"/>
<protein>
    <submittedName>
        <fullName evidence="1">Uncharacterized protein</fullName>
    </submittedName>
</protein>
<accession>A0A834SQA7</accession>